<comment type="caution">
    <text evidence="1">The sequence shown here is derived from an EMBL/GenBank/DDBJ whole genome shotgun (WGS) entry which is preliminary data.</text>
</comment>
<dbReference type="EMBL" id="JAWHQM010000018">
    <property type="protein sequence ID" value="KAK5630952.1"/>
    <property type="molecule type" value="Genomic_DNA"/>
</dbReference>
<sequence length="442" mass="51089">MDLPTEIWQMIYEDIHDNRTLSRLSRTCRFLWELGIPLLYRRFETFDFNNGRRTHYQSLSAFIRTVSSNQYLARAVTEMSCTTSAFTKHYDREDLFRQYSQYDSALVGDVARRLGVPVSNIRMSSAALWGVSSRSSFAHQLLVCSLPNLRTLEFKVPSSSEGFNECLSIWTKNPSNRLWSLTDLRIEEESISRRFNFADVHDIIRYSPNLESLSLKRCYSITADYDLDLRNLKRLRIIESRFPREGLFLCKYCRHLESFTYISFGPHWAMDRLPAEIVIALEPAKQSLKHLEIFHFSRDSPREQQQGIETLRDFPVLESVTLNPGALSGAADPPSIPNRGIFVEKLPDSLVALTLVNVSRDLFKDVRLFAQHAMEGGFPHLQTVSISGAPPDPRPDEDRATFEHFDESEWALLRGLFEEGGIEFQCQSDWWHRLRSLCDMAP</sequence>
<accession>A0AAN7Z6Y5</accession>
<protein>
    <recommendedName>
        <fullName evidence="3">F-box domain-containing protein</fullName>
    </recommendedName>
</protein>
<name>A0AAN7Z6Y5_9PEZI</name>
<proteinExistence type="predicted"/>
<organism evidence="1 2">
    <name type="scientific">Xylaria bambusicola</name>
    <dbReference type="NCBI Taxonomy" id="326684"/>
    <lineage>
        <taxon>Eukaryota</taxon>
        <taxon>Fungi</taxon>
        <taxon>Dikarya</taxon>
        <taxon>Ascomycota</taxon>
        <taxon>Pezizomycotina</taxon>
        <taxon>Sordariomycetes</taxon>
        <taxon>Xylariomycetidae</taxon>
        <taxon>Xylariales</taxon>
        <taxon>Xylariaceae</taxon>
        <taxon>Xylaria</taxon>
    </lineage>
</organism>
<keyword evidence="2" id="KW-1185">Reference proteome</keyword>
<reference evidence="1 2" key="1">
    <citation type="submission" date="2023-10" db="EMBL/GenBank/DDBJ databases">
        <title>Draft genome sequence of Xylaria bambusicola isolate GMP-LS, the root and basal stem rot pathogen of sugarcane in Indonesia.</title>
        <authorList>
            <person name="Selvaraj P."/>
            <person name="Muralishankar V."/>
            <person name="Muruganantham S."/>
            <person name="Sp S."/>
            <person name="Haryani S."/>
            <person name="Lau K.J.X."/>
            <person name="Naqvi N.I."/>
        </authorList>
    </citation>
    <scope>NUCLEOTIDE SEQUENCE [LARGE SCALE GENOMIC DNA]</scope>
    <source>
        <strain evidence="1">GMP-LS</strain>
    </source>
</reference>
<dbReference type="Gene3D" id="3.80.10.10">
    <property type="entry name" value="Ribonuclease Inhibitor"/>
    <property type="match status" value="1"/>
</dbReference>
<dbReference type="Proteomes" id="UP001305414">
    <property type="component" value="Unassembled WGS sequence"/>
</dbReference>
<evidence type="ECO:0000313" key="2">
    <source>
        <dbReference type="Proteomes" id="UP001305414"/>
    </source>
</evidence>
<dbReference type="SUPFAM" id="SSF52047">
    <property type="entry name" value="RNI-like"/>
    <property type="match status" value="1"/>
</dbReference>
<dbReference type="AlphaFoldDB" id="A0AAN7Z6Y5"/>
<evidence type="ECO:0000313" key="1">
    <source>
        <dbReference type="EMBL" id="KAK5630952.1"/>
    </source>
</evidence>
<gene>
    <name evidence="1" type="ORF">RRF57_006667</name>
</gene>
<evidence type="ECO:0008006" key="3">
    <source>
        <dbReference type="Google" id="ProtNLM"/>
    </source>
</evidence>
<dbReference type="InterPro" id="IPR032675">
    <property type="entry name" value="LRR_dom_sf"/>
</dbReference>